<feature type="transmembrane region" description="Helical" evidence="7">
    <location>
        <begin position="320"/>
        <end position="338"/>
    </location>
</feature>
<dbReference type="InterPro" id="IPR008979">
    <property type="entry name" value="Galactose-bd-like_sf"/>
</dbReference>
<dbReference type="InterPro" id="IPR036890">
    <property type="entry name" value="HATPase_C_sf"/>
</dbReference>
<feature type="transmembrane region" description="Helical" evidence="7">
    <location>
        <begin position="350"/>
        <end position="375"/>
    </location>
</feature>
<gene>
    <name evidence="9" type="ORF">BES34_013565</name>
</gene>
<dbReference type="EC" id="2.7.13.3" evidence="2"/>
<dbReference type="SUPFAM" id="SSF49785">
    <property type="entry name" value="Galactose-binding domain-like"/>
    <property type="match status" value="1"/>
</dbReference>
<keyword evidence="7" id="KW-0472">Membrane</keyword>
<proteinExistence type="predicted"/>
<reference evidence="9" key="1">
    <citation type="submission" date="2018-01" db="EMBL/GenBank/DDBJ databases">
        <title>Genomic characterization of Leptospira inadai serogroup Lyme isolated from captured rat in Brazil and comparative analysis with human reference strain.</title>
        <authorList>
            <person name="Moreno L.Z."/>
            <person name="Loureiro A.P."/>
            <person name="Miraglia F."/>
            <person name="Kremer F.S."/>
            <person name="Eslabao M.R."/>
            <person name="Dellagostin O.A."/>
            <person name="Lilenbaum W."/>
            <person name="Moreno A.M."/>
        </authorList>
    </citation>
    <scope>NUCLEOTIDE SEQUENCE [LARGE SCALE GENOMIC DNA]</scope>
    <source>
        <strain evidence="9">M34/99</strain>
    </source>
</reference>
<evidence type="ECO:0000256" key="1">
    <source>
        <dbReference type="ARBA" id="ARBA00000085"/>
    </source>
</evidence>
<dbReference type="Proteomes" id="UP000094669">
    <property type="component" value="Unassembled WGS sequence"/>
</dbReference>
<dbReference type="InterPro" id="IPR005467">
    <property type="entry name" value="His_kinase_dom"/>
</dbReference>
<dbReference type="SMART" id="SM00387">
    <property type="entry name" value="HATPase_c"/>
    <property type="match status" value="1"/>
</dbReference>
<keyword evidence="3" id="KW-0597">Phosphoprotein</keyword>
<organism evidence="9 10">
    <name type="scientific">Leptospira inadai serovar Lyme</name>
    <dbReference type="NCBI Taxonomy" id="293084"/>
    <lineage>
        <taxon>Bacteria</taxon>
        <taxon>Pseudomonadati</taxon>
        <taxon>Spirochaetota</taxon>
        <taxon>Spirochaetia</taxon>
        <taxon>Leptospirales</taxon>
        <taxon>Leptospiraceae</taxon>
        <taxon>Leptospira</taxon>
    </lineage>
</organism>
<name>A0ABX4YGL1_9LEPT</name>
<feature type="transmembrane region" description="Helical" evidence="7">
    <location>
        <begin position="294"/>
        <end position="314"/>
    </location>
</feature>
<keyword evidence="7" id="KW-0812">Transmembrane</keyword>
<dbReference type="InterPro" id="IPR036097">
    <property type="entry name" value="HisK_dim/P_sf"/>
</dbReference>
<dbReference type="RefSeq" id="WP_010413156.1">
    <property type="nucleotide sequence ID" value="NZ_MCRM02000014.1"/>
</dbReference>
<comment type="caution">
    <text evidence="9">The sequence shown here is derived from an EMBL/GenBank/DDBJ whole genome shotgun (WGS) entry which is preliminary data.</text>
</comment>
<evidence type="ECO:0000256" key="7">
    <source>
        <dbReference type="SAM" id="Phobius"/>
    </source>
</evidence>
<dbReference type="PANTHER" id="PTHR43711">
    <property type="entry name" value="TWO-COMPONENT HISTIDINE KINASE"/>
    <property type="match status" value="1"/>
</dbReference>
<dbReference type="PRINTS" id="PR00344">
    <property type="entry name" value="BCTRLSENSOR"/>
</dbReference>
<evidence type="ECO:0000256" key="6">
    <source>
        <dbReference type="ARBA" id="ARBA00023012"/>
    </source>
</evidence>
<dbReference type="EMBL" id="MCRM02000014">
    <property type="protein sequence ID" value="PNV74390.1"/>
    <property type="molecule type" value="Genomic_DNA"/>
</dbReference>
<feature type="transmembrane region" description="Helical" evidence="7">
    <location>
        <begin position="202"/>
        <end position="223"/>
    </location>
</feature>
<dbReference type="Gene3D" id="3.30.565.10">
    <property type="entry name" value="Histidine kinase-like ATPase, C-terminal domain"/>
    <property type="match status" value="1"/>
</dbReference>
<comment type="catalytic activity">
    <reaction evidence="1">
        <text>ATP + protein L-histidine = ADP + protein N-phospho-L-histidine.</text>
        <dbReference type="EC" id="2.7.13.3"/>
    </reaction>
</comment>
<keyword evidence="10" id="KW-1185">Reference proteome</keyword>
<feature type="transmembrane region" description="Helical" evidence="7">
    <location>
        <begin position="269"/>
        <end position="287"/>
    </location>
</feature>
<dbReference type="GO" id="GO:0016301">
    <property type="term" value="F:kinase activity"/>
    <property type="evidence" value="ECO:0007669"/>
    <property type="project" value="UniProtKB-KW"/>
</dbReference>
<protein>
    <recommendedName>
        <fullName evidence="2">histidine kinase</fullName>
        <ecNumber evidence="2">2.7.13.3</ecNumber>
    </recommendedName>
</protein>
<dbReference type="Gene3D" id="1.10.287.130">
    <property type="match status" value="1"/>
</dbReference>
<feature type="domain" description="Histidine kinase" evidence="8">
    <location>
        <begin position="446"/>
        <end position="664"/>
    </location>
</feature>
<dbReference type="InterPro" id="IPR050736">
    <property type="entry name" value="Sensor_HK_Regulatory"/>
</dbReference>
<dbReference type="Gene3D" id="2.60.120.260">
    <property type="entry name" value="Galactose-binding domain-like"/>
    <property type="match status" value="1"/>
</dbReference>
<dbReference type="Pfam" id="PF07695">
    <property type="entry name" value="7TMR-DISM_7TM"/>
    <property type="match status" value="1"/>
</dbReference>
<dbReference type="PROSITE" id="PS50109">
    <property type="entry name" value="HIS_KIN"/>
    <property type="match status" value="1"/>
</dbReference>
<dbReference type="Pfam" id="PF02518">
    <property type="entry name" value="HATPase_c"/>
    <property type="match status" value="1"/>
</dbReference>
<dbReference type="Pfam" id="PF00512">
    <property type="entry name" value="HisKA"/>
    <property type="match status" value="1"/>
</dbReference>
<evidence type="ECO:0000313" key="10">
    <source>
        <dbReference type="Proteomes" id="UP000094669"/>
    </source>
</evidence>
<sequence>MRSLLPITLLLSLAILQCSTPDSDVAYSPKATRGVLDLRGWNPDTQPIISLDGDWEFSDGLIDADDHDPNRTRGYLKVPDSWNHFRTSEKEHGGEGTGTYDLKILLDRPIPNLALQINDVSTAYRIFANGKLLWENGKVGRKKEEMIPSYKHPIVFLPEGATELGIRFQVSNFYHVTGGLRKSIQLGRILSIFESKKAEASLGWLVFGSTFLMGLYHLILYLMRRVDRSAFWFGLFCVDVSVRTFFTGSVFIYEKLSDQYWTYIHKVDILSFIVAIPLFSYFLGSVFPKEFHRYALRGIFLISLLFAGIVIILPSAKYMWWIRIFQGIVILLAPYLIYTMIMTLLRKREGALLFLLGGFILFLTTLNDIFTQALWIKSGYLANWGLLAFLFSQTTMLSIRFSNAFVRLEELQKSLELKVMERTKELRDAKRIAEEANALKDTFISLVTHDLRSPLANIIGVLQLIRSKYDSMDDRSIMDWLERIEKISTQSLEMISTLLDLNRLRSGSFPLDNIPIDLNPEIEQVLSKFWSQAKFKNITIENKIPENAEMVMDKTLLAAIFMNLISNAIKFCRDGGRIEIEFSRKPNSVEFIVRDTGVGIPQDMIPHLFSTEVKSTRYGTRNEVGTGLGLSLVHSIIQAYHGKIAVQSNLEVGTIFTFSIPQTPLNA</sequence>
<keyword evidence="7" id="KW-1133">Transmembrane helix</keyword>
<evidence type="ECO:0000259" key="8">
    <source>
        <dbReference type="PROSITE" id="PS50109"/>
    </source>
</evidence>
<evidence type="ECO:0000256" key="3">
    <source>
        <dbReference type="ARBA" id="ARBA00022553"/>
    </source>
</evidence>
<dbReference type="InterPro" id="IPR003661">
    <property type="entry name" value="HisK_dim/P_dom"/>
</dbReference>
<keyword evidence="5 9" id="KW-0418">Kinase</keyword>
<dbReference type="CDD" id="cd00082">
    <property type="entry name" value="HisKA"/>
    <property type="match status" value="1"/>
</dbReference>
<dbReference type="SMART" id="SM00388">
    <property type="entry name" value="HisKA"/>
    <property type="match status" value="1"/>
</dbReference>
<dbReference type="SUPFAM" id="SSF47384">
    <property type="entry name" value="Homodimeric domain of signal transducing histidine kinase"/>
    <property type="match status" value="1"/>
</dbReference>
<dbReference type="InterPro" id="IPR004358">
    <property type="entry name" value="Sig_transdc_His_kin-like_C"/>
</dbReference>
<evidence type="ECO:0000256" key="2">
    <source>
        <dbReference type="ARBA" id="ARBA00012438"/>
    </source>
</evidence>
<evidence type="ECO:0000256" key="4">
    <source>
        <dbReference type="ARBA" id="ARBA00022679"/>
    </source>
</evidence>
<dbReference type="InterPro" id="IPR003594">
    <property type="entry name" value="HATPase_dom"/>
</dbReference>
<evidence type="ECO:0000256" key="5">
    <source>
        <dbReference type="ARBA" id="ARBA00022777"/>
    </source>
</evidence>
<feature type="transmembrane region" description="Helical" evidence="7">
    <location>
        <begin position="230"/>
        <end position="253"/>
    </location>
</feature>
<evidence type="ECO:0000313" key="9">
    <source>
        <dbReference type="EMBL" id="PNV74390.1"/>
    </source>
</evidence>
<accession>A0ABX4YGL1</accession>
<dbReference type="InterPro" id="IPR011623">
    <property type="entry name" value="7TMR_DISM_rcpt_extracell_dom1"/>
</dbReference>
<dbReference type="CDD" id="cd00075">
    <property type="entry name" value="HATPase"/>
    <property type="match status" value="1"/>
</dbReference>
<dbReference type="SUPFAM" id="SSF55874">
    <property type="entry name" value="ATPase domain of HSP90 chaperone/DNA topoisomerase II/histidine kinase"/>
    <property type="match status" value="1"/>
</dbReference>
<keyword evidence="6" id="KW-0902">Two-component regulatory system</keyword>
<dbReference type="PANTHER" id="PTHR43711:SF31">
    <property type="entry name" value="HISTIDINE KINASE"/>
    <property type="match status" value="1"/>
</dbReference>
<keyword evidence="4" id="KW-0808">Transferase</keyword>